<name>A0AAV9Z714_9AGAR</name>
<comment type="caution">
    <text evidence="1">The sequence shown here is derived from an EMBL/GenBank/DDBJ whole genome shotgun (WGS) entry which is preliminary data.</text>
</comment>
<protein>
    <submittedName>
        <fullName evidence="1">Uncharacterized protein</fullName>
    </submittedName>
</protein>
<dbReference type="EMBL" id="JAWWNJ010000187">
    <property type="protein sequence ID" value="KAK6974156.1"/>
    <property type="molecule type" value="Genomic_DNA"/>
</dbReference>
<dbReference type="AlphaFoldDB" id="A0AAV9Z714"/>
<organism evidence="1 2">
    <name type="scientific">Favolaschia claudopus</name>
    <dbReference type="NCBI Taxonomy" id="2862362"/>
    <lineage>
        <taxon>Eukaryota</taxon>
        <taxon>Fungi</taxon>
        <taxon>Dikarya</taxon>
        <taxon>Basidiomycota</taxon>
        <taxon>Agaricomycotina</taxon>
        <taxon>Agaricomycetes</taxon>
        <taxon>Agaricomycetidae</taxon>
        <taxon>Agaricales</taxon>
        <taxon>Marasmiineae</taxon>
        <taxon>Mycenaceae</taxon>
        <taxon>Favolaschia</taxon>
    </lineage>
</organism>
<accession>A0AAV9Z714</accession>
<feature type="non-terminal residue" evidence="1">
    <location>
        <position position="1"/>
    </location>
</feature>
<gene>
    <name evidence="1" type="ORF">R3P38DRAFT_2403739</name>
</gene>
<evidence type="ECO:0000313" key="2">
    <source>
        <dbReference type="Proteomes" id="UP001362999"/>
    </source>
</evidence>
<proteinExistence type="predicted"/>
<reference evidence="1 2" key="1">
    <citation type="journal article" date="2024" name="J Genomics">
        <title>Draft genome sequencing and assembly of Favolaschia claudopus CIRM-BRFM 2984 isolated from oak limbs.</title>
        <authorList>
            <person name="Navarro D."/>
            <person name="Drula E."/>
            <person name="Chaduli D."/>
            <person name="Cazenave R."/>
            <person name="Ahrendt S."/>
            <person name="Wang J."/>
            <person name="Lipzen A."/>
            <person name="Daum C."/>
            <person name="Barry K."/>
            <person name="Grigoriev I.V."/>
            <person name="Favel A."/>
            <person name="Rosso M.N."/>
            <person name="Martin F."/>
        </authorList>
    </citation>
    <scope>NUCLEOTIDE SEQUENCE [LARGE SCALE GENOMIC DNA]</scope>
    <source>
        <strain evidence="1 2">CIRM-BRFM 2984</strain>
    </source>
</reference>
<sequence>LVADLEAPWHEGKSGTAFEGTFRSIGFMWNVDGKEVWTPEDKLLKYLSRIQRALSAPMVSLHDLQQIHGTLVHLCFVHEDGSSRLPAISNSFRFYHDDFQLRHLTKTTREALEWW</sequence>
<dbReference type="Proteomes" id="UP001362999">
    <property type="component" value="Unassembled WGS sequence"/>
</dbReference>
<feature type="non-terminal residue" evidence="1">
    <location>
        <position position="115"/>
    </location>
</feature>
<keyword evidence="2" id="KW-1185">Reference proteome</keyword>
<evidence type="ECO:0000313" key="1">
    <source>
        <dbReference type="EMBL" id="KAK6974156.1"/>
    </source>
</evidence>